<organism evidence="3 4">
    <name type="scientific">Solidesulfovibrio magneticus str. Maddingley MBC34</name>
    <dbReference type="NCBI Taxonomy" id="1206767"/>
    <lineage>
        <taxon>Bacteria</taxon>
        <taxon>Pseudomonadati</taxon>
        <taxon>Thermodesulfobacteriota</taxon>
        <taxon>Desulfovibrionia</taxon>
        <taxon>Desulfovibrionales</taxon>
        <taxon>Desulfovibrionaceae</taxon>
        <taxon>Solidesulfovibrio</taxon>
    </lineage>
</organism>
<protein>
    <submittedName>
        <fullName evidence="3">Restriction endonuclease S subunit</fullName>
    </submittedName>
</protein>
<keyword evidence="3" id="KW-0255">Endonuclease</keyword>
<dbReference type="PANTHER" id="PTHR30408:SF12">
    <property type="entry name" value="TYPE I RESTRICTION ENZYME MJAVIII SPECIFICITY SUBUNIT"/>
    <property type="match status" value="1"/>
</dbReference>
<dbReference type="EMBL" id="ALAO01000072">
    <property type="protein sequence ID" value="EKO40436.1"/>
    <property type="molecule type" value="Genomic_DNA"/>
</dbReference>
<keyword evidence="2" id="KW-0238">DNA-binding</keyword>
<evidence type="ECO:0000256" key="2">
    <source>
        <dbReference type="ARBA" id="ARBA00023125"/>
    </source>
</evidence>
<accession>K6GU24</accession>
<dbReference type="Gene3D" id="3.90.220.20">
    <property type="entry name" value="DNA methylase specificity domains"/>
    <property type="match status" value="1"/>
</dbReference>
<proteinExistence type="predicted"/>
<evidence type="ECO:0000313" key="4">
    <source>
        <dbReference type="Proteomes" id="UP000006272"/>
    </source>
</evidence>
<dbReference type="SUPFAM" id="SSF116734">
    <property type="entry name" value="DNA methylase specificity domain"/>
    <property type="match status" value="1"/>
</dbReference>
<comment type="caution">
    <text evidence="3">The sequence shown here is derived from an EMBL/GenBank/DDBJ whole genome shotgun (WGS) entry which is preliminary data.</text>
</comment>
<keyword evidence="3" id="KW-0378">Hydrolase</keyword>
<name>K6GU24_9BACT</name>
<reference evidence="3 4" key="1">
    <citation type="submission" date="2012-07" db="EMBL/GenBank/DDBJ databases">
        <title>Draft genome sequence of Desulfovibrio magneticus str. Maddingley MBC34 obtained from a metagenomic sequence of a methanogenic enrichment isolated from coal-seam formation water in Victoria, Australia.</title>
        <authorList>
            <person name="Greenfield P."/>
            <person name="Hendry P."/>
            <person name="Li D."/>
            <person name="Rosewarne C.P."/>
            <person name="Tran-Dinh N."/>
            <person name="Elbourne L.D.H."/>
            <person name="Paulsen I.T."/>
            <person name="Midgley D.J."/>
        </authorList>
    </citation>
    <scope>NUCLEOTIDE SEQUENCE [LARGE SCALE GENOMIC DNA]</scope>
    <source>
        <strain evidence="4">Maddingley MBC34</strain>
    </source>
</reference>
<dbReference type="InterPro" id="IPR044946">
    <property type="entry name" value="Restrct_endonuc_typeI_TRD_sf"/>
</dbReference>
<evidence type="ECO:0000313" key="3">
    <source>
        <dbReference type="EMBL" id="EKO40436.1"/>
    </source>
</evidence>
<sequence length="257" mass="29270">MMCSFTAIKKTILESHVDDSLYDKFHIFEPEFHQSIYVEPCDNIACQTGAFQVYDPIRSICYPYRGAQPAYADDENDVATLDYEGMMTDEGVRLDCDENKRNVCALKSNCIRNGFIDTSLARSVSRNFYEKKKKKVAVYKNDVLVNSTGDGTIGRVAVYNYDFPAVVDGHITILRYKNEVLAWYVAAFLLSVNGQRQMYRYINGSSGQVEIYPQDIARVWVVPKSESEMSVIAELFKNACEKHDQFYGDLKLALSKV</sequence>
<dbReference type="InterPro" id="IPR052021">
    <property type="entry name" value="Type-I_RS_S_subunit"/>
</dbReference>
<dbReference type="GO" id="GO:0003677">
    <property type="term" value="F:DNA binding"/>
    <property type="evidence" value="ECO:0007669"/>
    <property type="project" value="UniProtKB-KW"/>
</dbReference>
<dbReference type="GO" id="GO:0009307">
    <property type="term" value="P:DNA restriction-modification system"/>
    <property type="evidence" value="ECO:0007669"/>
    <property type="project" value="UniProtKB-KW"/>
</dbReference>
<keyword evidence="3" id="KW-0540">Nuclease</keyword>
<dbReference type="Proteomes" id="UP000006272">
    <property type="component" value="Unassembled WGS sequence"/>
</dbReference>
<dbReference type="AlphaFoldDB" id="K6GU24"/>
<dbReference type="GO" id="GO:0004519">
    <property type="term" value="F:endonuclease activity"/>
    <property type="evidence" value="ECO:0007669"/>
    <property type="project" value="UniProtKB-KW"/>
</dbReference>
<evidence type="ECO:0000256" key="1">
    <source>
        <dbReference type="ARBA" id="ARBA00022747"/>
    </source>
</evidence>
<keyword evidence="1" id="KW-0680">Restriction system</keyword>
<gene>
    <name evidence="3" type="ORF">B193_0832</name>
</gene>
<dbReference type="PANTHER" id="PTHR30408">
    <property type="entry name" value="TYPE-1 RESTRICTION ENZYME ECOKI SPECIFICITY PROTEIN"/>
    <property type="match status" value="1"/>
</dbReference>